<gene>
    <name evidence="4" type="ordered locus">Glov_2944</name>
</gene>
<keyword evidence="5" id="KW-1185">Reference proteome</keyword>
<dbReference type="Pfam" id="PF00497">
    <property type="entry name" value="SBP_bac_3"/>
    <property type="match status" value="1"/>
</dbReference>
<evidence type="ECO:0000313" key="5">
    <source>
        <dbReference type="Proteomes" id="UP000002420"/>
    </source>
</evidence>
<dbReference type="RefSeq" id="WP_012470976.1">
    <property type="nucleotide sequence ID" value="NC_010814.1"/>
</dbReference>
<dbReference type="EMBL" id="CP001089">
    <property type="protein sequence ID" value="ACD96651.1"/>
    <property type="molecule type" value="Genomic_DNA"/>
</dbReference>
<dbReference type="Proteomes" id="UP000002420">
    <property type="component" value="Chromosome"/>
</dbReference>
<dbReference type="SUPFAM" id="SSF53850">
    <property type="entry name" value="Periplasmic binding protein-like II"/>
    <property type="match status" value="1"/>
</dbReference>
<feature type="chain" id="PRO_5002786161" description="Solute-binding protein family 3/N-terminal domain-containing protein" evidence="2">
    <location>
        <begin position="20"/>
        <end position="246"/>
    </location>
</feature>
<proteinExistence type="predicted"/>
<feature type="domain" description="Solute-binding protein family 3/N-terminal" evidence="3">
    <location>
        <begin position="25"/>
        <end position="232"/>
    </location>
</feature>
<evidence type="ECO:0000256" key="2">
    <source>
        <dbReference type="SAM" id="SignalP"/>
    </source>
</evidence>
<feature type="signal peptide" evidence="2">
    <location>
        <begin position="1"/>
        <end position="19"/>
    </location>
</feature>
<evidence type="ECO:0000313" key="4">
    <source>
        <dbReference type="EMBL" id="ACD96651.1"/>
    </source>
</evidence>
<dbReference type="Gene3D" id="3.40.190.10">
    <property type="entry name" value="Periplasmic binding protein-like II"/>
    <property type="match status" value="2"/>
</dbReference>
<dbReference type="KEGG" id="glo:Glov_2944"/>
<reference evidence="4 5" key="1">
    <citation type="submission" date="2008-05" db="EMBL/GenBank/DDBJ databases">
        <title>Complete sequence of chromosome of Geobacter lovleyi SZ.</title>
        <authorList>
            <consortium name="US DOE Joint Genome Institute"/>
            <person name="Lucas S."/>
            <person name="Copeland A."/>
            <person name="Lapidus A."/>
            <person name="Glavina del Rio T."/>
            <person name="Dalin E."/>
            <person name="Tice H."/>
            <person name="Bruce D."/>
            <person name="Goodwin L."/>
            <person name="Pitluck S."/>
            <person name="Chertkov O."/>
            <person name="Meincke L."/>
            <person name="Brettin T."/>
            <person name="Detter J.C."/>
            <person name="Han C."/>
            <person name="Tapia R."/>
            <person name="Kuske C.R."/>
            <person name="Schmutz J."/>
            <person name="Larimer F."/>
            <person name="Land M."/>
            <person name="Hauser L."/>
            <person name="Kyrpides N."/>
            <person name="Mikhailova N."/>
            <person name="Sung Y."/>
            <person name="Fletcher K.E."/>
            <person name="Ritalahti K.M."/>
            <person name="Loeffler F.E."/>
            <person name="Richardson P."/>
        </authorList>
    </citation>
    <scope>NUCLEOTIDE SEQUENCE [LARGE SCALE GENOMIC DNA]</scope>
    <source>
        <strain evidence="5">ATCC BAA-1151 / DSM 17278 / SZ</strain>
    </source>
</reference>
<organism evidence="4 5">
    <name type="scientific">Trichlorobacter lovleyi (strain ATCC BAA-1151 / DSM 17278 / SZ)</name>
    <name type="common">Geobacter lovleyi</name>
    <dbReference type="NCBI Taxonomy" id="398767"/>
    <lineage>
        <taxon>Bacteria</taxon>
        <taxon>Pseudomonadati</taxon>
        <taxon>Thermodesulfobacteriota</taxon>
        <taxon>Desulfuromonadia</taxon>
        <taxon>Geobacterales</taxon>
        <taxon>Geobacteraceae</taxon>
        <taxon>Trichlorobacter</taxon>
    </lineage>
</organism>
<accession>B3E8H5</accession>
<dbReference type="PANTHER" id="PTHR35936:SF35">
    <property type="entry name" value="L-CYSTINE-BINDING PROTEIN TCYJ"/>
    <property type="match status" value="1"/>
</dbReference>
<name>B3E8H5_TRIL1</name>
<dbReference type="InterPro" id="IPR001638">
    <property type="entry name" value="Solute-binding_3/MltF_N"/>
</dbReference>
<dbReference type="AlphaFoldDB" id="B3E8H5"/>
<evidence type="ECO:0000259" key="3">
    <source>
        <dbReference type="Pfam" id="PF00497"/>
    </source>
</evidence>
<keyword evidence="1 2" id="KW-0732">Signal</keyword>
<dbReference type="eggNOG" id="COG0834">
    <property type="taxonomic scope" value="Bacteria"/>
</dbReference>
<dbReference type="STRING" id="398767.Glov_2944"/>
<sequence length="246" mass="27830">MKTLLQLVLAILLASPLYAAQTLVLGTADRPPLSTEDQKGFSDRVIIEACKRLGVNVQIIPLASARTLSNAEQALDDGNFLRIAGVEKKFPHLVRVPEPIIEVQFVIFSKNKELKTPNWESLKPYHVGYVRGWLIAEEKIKGVRQVTVVENRTSLFKVLESNRIELAFAELYGGYYLMHTLNLPHLSIAQPPLATKEMFLYLNKKHEKLVPKLAKALRDMKRDGSYDAIFKQTLTPYLPAKHLKKS</sequence>
<dbReference type="HOGENOM" id="CLU_080965_0_0_7"/>
<evidence type="ECO:0000256" key="1">
    <source>
        <dbReference type="ARBA" id="ARBA00022729"/>
    </source>
</evidence>
<dbReference type="PANTHER" id="PTHR35936">
    <property type="entry name" value="MEMBRANE-BOUND LYTIC MUREIN TRANSGLYCOSYLASE F"/>
    <property type="match status" value="1"/>
</dbReference>
<protein>
    <recommendedName>
        <fullName evidence="3">Solute-binding protein family 3/N-terminal domain-containing protein</fullName>
    </recommendedName>
</protein>